<sequence>MSIGFTVICYVKDQSVVRYNIKSLVMLYLFLAYWATMLGLGCLLMKISVVARFNSHGKPTHNNVYFKTFIKKI</sequence>
<evidence type="ECO:0000313" key="3">
    <source>
        <dbReference type="Proteomes" id="UP000240978"/>
    </source>
</evidence>
<dbReference type="AlphaFoldDB" id="A0A2P8FXB6"/>
<dbReference type="EMBL" id="PYGK01000011">
    <property type="protein sequence ID" value="PSL26363.1"/>
    <property type="molecule type" value="Genomic_DNA"/>
</dbReference>
<proteinExistence type="predicted"/>
<keyword evidence="1" id="KW-0472">Membrane</keyword>
<keyword evidence="1" id="KW-0812">Transmembrane</keyword>
<accession>A0A2P8FXB6</accession>
<comment type="caution">
    <text evidence="2">The sequence shown here is derived from an EMBL/GenBank/DDBJ whole genome shotgun (WGS) entry which is preliminary data.</text>
</comment>
<evidence type="ECO:0000313" key="2">
    <source>
        <dbReference type="EMBL" id="PSL26363.1"/>
    </source>
</evidence>
<gene>
    <name evidence="2" type="ORF">CLV42_11174</name>
</gene>
<evidence type="ECO:0000256" key="1">
    <source>
        <dbReference type="SAM" id="Phobius"/>
    </source>
</evidence>
<feature type="transmembrane region" description="Helical" evidence="1">
    <location>
        <begin position="25"/>
        <end position="45"/>
    </location>
</feature>
<protein>
    <submittedName>
        <fullName evidence="2">Uncharacterized protein</fullName>
    </submittedName>
</protein>
<reference evidence="2 3" key="1">
    <citation type="submission" date="2018-03" db="EMBL/GenBank/DDBJ databases">
        <title>Genomic Encyclopedia of Archaeal and Bacterial Type Strains, Phase II (KMG-II): from individual species to whole genera.</title>
        <authorList>
            <person name="Goeker M."/>
        </authorList>
    </citation>
    <scope>NUCLEOTIDE SEQUENCE [LARGE SCALE GENOMIC DNA]</scope>
    <source>
        <strain evidence="2 3">DSM 18107</strain>
    </source>
</reference>
<dbReference type="Proteomes" id="UP000240978">
    <property type="component" value="Unassembled WGS sequence"/>
</dbReference>
<name>A0A2P8FXB6_9BACT</name>
<organism evidence="2 3">
    <name type="scientific">Chitinophaga ginsengisoli</name>
    <dbReference type="NCBI Taxonomy" id="363837"/>
    <lineage>
        <taxon>Bacteria</taxon>
        <taxon>Pseudomonadati</taxon>
        <taxon>Bacteroidota</taxon>
        <taxon>Chitinophagia</taxon>
        <taxon>Chitinophagales</taxon>
        <taxon>Chitinophagaceae</taxon>
        <taxon>Chitinophaga</taxon>
    </lineage>
</organism>
<keyword evidence="3" id="KW-1185">Reference proteome</keyword>
<keyword evidence="1" id="KW-1133">Transmembrane helix</keyword>